<accession>A0A7G8BLL6</accession>
<feature type="transmembrane region" description="Helical" evidence="1">
    <location>
        <begin position="35"/>
        <end position="56"/>
    </location>
</feature>
<name>A0A7G8BLL6_9BACT</name>
<dbReference type="EMBL" id="CP060394">
    <property type="protein sequence ID" value="QNI33436.1"/>
    <property type="molecule type" value="Genomic_DNA"/>
</dbReference>
<dbReference type="KEGG" id="adin:H7849_05670"/>
<evidence type="ECO:0000256" key="1">
    <source>
        <dbReference type="SAM" id="Phobius"/>
    </source>
</evidence>
<evidence type="ECO:0000313" key="3">
    <source>
        <dbReference type="Proteomes" id="UP000515312"/>
    </source>
</evidence>
<protein>
    <recommendedName>
        <fullName evidence="4">DoxX family protein</fullName>
    </recommendedName>
</protein>
<reference evidence="2 3" key="1">
    <citation type="submission" date="2020-08" db="EMBL/GenBank/DDBJ databases">
        <title>Edaphobacter telluris sp. nov. and Acidobacterium dinghuensis sp. nov., two acidobacteria isolated from forest soil.</title>
        <authorList>
            <person name="Fu J."/>
            <person name="Qiu L."/>
        </authorList>
    </citation>
    <scope>NUCLEOTIDE SEQUENCE [LARGE SCALE GENOMIC DNA]</scope>
    <source>
        <strain evidence="2">4Y35</strain>
    </source>
</reference>
<dbReference type="AlphaFoldDB" id="A0A7G8BLL6"/>
<feature type="transmembrane region" description="Helical" evidence="1">
    <location>
        <begin position="63"/>
        <end position="81"/>
    </location>
</feature>
<keyword evidence="1" id="KW-0812">Transmembrane</keyword>
<keyword evidence="1" id="KW-1133">Transmembrane helix</keyword>
<proteinExistence type="predicted"/>
<feature type="transmembrane region" description="Helical" evidence="1">
    <location>
        <begin position="87"/>
        <end position="107"/>
    </location>
</feature>
<evidence type="ECO:0008006" key="4">
    <source>
        <dbReference type="Google" id="ProtNLM"/>
    </source>
</evidence>
<keyword evidence="3" id="KW-1185">Reference proteome</keyword>
<gene>
    <name evidence="2" type="ORF">H7849_05670</name>
</gene>
<organism evidence="2 3">
    <name type="scientific">Alloacidobacterium dinghuense</name>
    <dbReference type="NCBI Taxonomy" id="2763107"/>
    <lineage>
        <taxon>Bacteria</taxon>
        <taxon>Pseudomonadati</taxon>
        <taxon>Acidobacteriota</taxon>
        <taxon>Terriglobia</taxon>
        <taxon>Terriglobales</taxon>
        <taxon>Acidobacteriaceae</taxon>
        <taxon>Alloacidobacterium</taxon>
    </lineage>
</organism>
<dbReference type="Proteomes" id="UP000515312">
    <property type="component" value="Chromosome"/>
</dbReference>
<sequence>MQRLFSMFPAGAPGIGLLILRLCAAATLVRNAVLIAAPALPWWGSVALLVLVVGLCIGVFTPAACIASILAQIVLLIWAAHGDPFEFVFSLSVTWALLFLGPGAFSLDGRMFGRRRIHPSNSR</sequence>
<evidence type="ECO:0000313" key="2">
    <source>
        <dbReference type="EMBL" id="QNI33436.1"/>
    </source>
</evidence>
<keyword evidence="1" id="KW-0472">Membrane</keyword>